<dbReference type="GO" id="GO:0046872">
    <property type="term" value="F:metal ion binding"/>
    <property type="evidence" value="ECO:0007669"/>
    <property type="project" value="UniProtKB-KW"/>
</dbReference>
<dbReference type="STRING" id="1577474.GA0111570_104293"/>
<keyword evidence="4 8" id="KW-0949">S-adenosyl-L-methionine</keyword>
<evidence type="ECO:0000259" key="10">
    <source>
        <dbReference type="PROSITE" id="PS51449"/>
    </source>
</evidence>
<keyword evidence="2 8" id="KW-0963">Cytoplasm</keyword>
<protein>
    <recommendedName>
        <fullName evidence="8">Ribosomal protein uS12 methylthiotransferase RimO</fullName>
        <shortName evidence="8">uS12 MTTase</shortName>
        <shortName evidence="8">uS12 methylthiotransferase</shortName>
        <ecNumber evidence="8">2.8.4.4</ecNumber>
    </recommendedName>
    <alternativeName>
        <fullName evidence="8">Ribosomal protein uS12 (aspartate-C(3))-methylthiotransferase</fullName>
    </alternativeName>
    <alternativeName>
        <fullName evidence="8">Ribosome maturation factor RimO</fullName>
    </alternativeName>
</protein>
<organism evidence="12 13">
    <name type="scientific">Raineyella antarctica</name>
    <dbReference type="NCBI Taxonomy" id="1577474"/>
    <lineage>
        <taxon>Bacteria</taxon>
        <taxon>Bacillati</taxon>
        <taxon>Actinomycetota</taxon>
        <taxon>Actinomycetes</taxon>
        <taxon>Propionibacteriales</taxon>
        <taxon>Propionibacteriaceae</taxon>
        <taxon>Raineyella</taxon>
    </lineage>
</organism>
<evidence type="ECO:0000256" key="5">
    <source>
        <dbReference type="ARBA" id="ARBA00022723"/>
    </source>
</evidence>
<dbReference type="GO" id="GO:0005840">
    <property type="term" value="C:ribosome"/>
    <property type="evidence" value="ECO:0007669"/>
    <property type="project" value="UniProtKB-KW"/>
</dbReference>
<keyword evidence="6 8" id="KW-0408">Iron</keyword>
<accession>A0A1G6GR68</accession>
<evidence type="ECO:0000256" key="2">
    <source>
        <dbReference type="ARBA" id="ARBA00022490"/>
    </source>
</evidence>
<feature type="binding site" evidence="8">
    <location>
        <position position="18"/>
    </location>
    <ligand>
        <name>[4Fe-4S] cluster</name>
        <dbReference type="ChEBI" id="CHEBI:49883"/>
        <label>1</label>
    </ligand>
</feature>
<keyword evidence="1 8" id="KW-0004">4Fe-4S</keyword>
<keyword evidence="13" id="KW-1185">Reference proteome</keyword>
<dbReference type="GO" id="GO:0103039">
    <property type="term" value="F:protein methylthiotransferase activity"/>
    <property type="evidence" value="ECO:0007669"/>
    <property type="project" value="UniProtKB-EC"/>
</dbReference>
<evidence type="ECO:0000256" key="1">
    <source>
        <dbReference type="ARBA" id="ARBA00022485"/>
    </source>
</evidence>
<keyword evidence="5 8" id="KW-0479">Metal-binding</keyword>
<comment type="catalytic activity">
    <reaction evidence="8">
        <text>L-aspartate(89)-[ribosomal protein uS12]-hydrogen + (sulfur carrier)-SH + AH2 + 2 S-adenosyl-L-methionine = 3-methylsulfanyl-L-aspartate(89)-[ribosomal protein uS12]-hydrogen + (sulfur carrier)-H + 5'-deoxyadenosine + L-methionine + A + S-adenosyl-L-homocysteine + 2 H(+)</text>
        <dbReference type="Rhea" id="RHEA:37087"/>
        <dbReference type="Rhea" id="RHEA-COMP:10460"/>
        <dbReference type="Rhea" id="RHEA-COMP:10461"/>
        <dbReference type="Rhea" id="RHEA-COMP:14737"/>
        <dbReference type="Rhea" id="RHEA-COMP:14739"/>
        <dbReference type="ChEBI" id="CHEBI:13193"/>
        <dbReference type="ChEBI" id="CHEBI:15378"/>
        <dbReference type="ChEBI" id="CHEBI:17319"/>
        <dbReference type="ChEBI" id="CHEBI:17499"/>
        <dbReference type="ChEBI" id="CHEBI:29917"/>
        <dbReference type="ChEBI" id="CHEBI:29961"/>
        <dbReference type="ChEBI" id="CHEBI:57844"/>
        <dbReference type="ChEBI" id="CHEBI:57856"/>
        <dbReference type="ChEBI" id="CHEBI:59789"/>
        <dbReference type="ChEBI" id="CHEBI:64428"/>
        <dbReference type="ChEBI" id="CHEBI:73599"/>
        <dbReference type="EC" id="2.8.4.4"/>
    </reaction>
</comment>
<dbReference type="GO" id="GO:0051539">
    <property type="term" value="F:4 iron, 4 sulfur cluster binding"/>
    <property type="evidence" value="ECO:0007669"/>
    <property type="project" value="UniProtKB-UniRule"/>
</dbReference>
<feature type="binding site" evidence="8">
    <location>
        <position position="193"/>
    </location>
    <ligand>
        <name>[4Fe-4S] cluster</name>
        <dbReference type="ChEBI" id="CHEBI:49883"/>
        <label>2</label>
        <note>4Fe-4S-S-AdoMet</note>
    </ligand>
</feature>
<feature type="binding site" evidence="8">
    <location>
        <position position="88"/>
    </location>
    <ligand>
        <name>[4Fe-4S] cluster</name>
        <dbReference type="ChEBI" id="CHEBI:49883"/>
        <label>1</label>
    </ligand>
</feature>
<feature type="domain" description="TRAM" evidence="9">
    <location>
        <begin position="412"/>
        <end position="484"/>
    </location>
</feature>
<evidence type="ECO:0000313" key="12">
    <source>
        <dbReference type="EMBL" id="SDB84389.1"/>
    </source>
</evidence>
<keyword evidence="7 8" id="KW-0411">Iron-sulfur</keyword>
<dbReference type="EMBL" id="FMYF01000004">
    <property type="protein sequence ID" value="SDB84389.1"/>
    <property type="molecule type" value="Genomic_DNA"/>
</dbReference>
<dbReference type="SUPFAM" id="SSF102114">
    <property type="entry name" value="Radical SAM enzymes"/>
    <property type="match status" value="1"/>
</dbReference>
<comment type="function">
    <text evidence="8">Catalyzes the methylthiolation of an aspartic acid residue of ribosomal protein uS12.</text>
</comment>
<gene>
    <name evidence="8" type="primary">rimO</name>
    <name evidence="12" type="ORF">GA0111570_104293</name>
</gene>
<dbReference type="InterPro" id="IPR020612">
    <property type="entry name" value="Methylthiotransferase_CS"/>
</dbReference>
<reference evidence="12 13" key="1">
    <citation type="submission" date="2016-06" db="EMBL/GenBank/DDBJ databases">
        <authorList>
            <person name="Olsen C.W."/>
            <person name="Carey S."/>
            <person name="Hinshaw L."/>
            <person name="Karasin A.I."/>
        </authorList>
    </citation>
    <scope>NUCLEOTIDE SEQUENCE [LARGE SCALE GENOMIC DNA]</scope>
    <source>
        <strain evidence="12 13">LZ-22</strain>
    </source>
</reference>
<dbReference type="InterPro" id="IPR006638">
    <property type="entry name" value="Elp3/MiaA/NifB-like_rSAM"/>
</dbReference>
<dbReference type="PROSITE" id="PS50926">
    <property type="entry name" value="TRAM"/>
    <property type="match status" value="1"/>
</dbReference>
<dbReference type="GO" id="GO:0005829">
    <property type="term" value="C:cytosol"/>
    <property type="evidence" value="ECO:0007669"/>
    <property type="project" value="TreeGrafter"/>
</dbReference>
<dbReference type="InterPro" id="IPR012340">
    <property type="entry name" value="NA-bd_OB-fold"/>
</dbReference>
<dbReference type="SFLD" id="SFLDS00029">
    <property type="entry name" value="Radical_SAM"/>
    <property type="match status" value="1"/>
</dbReference>
<dbReference type="Pfam" id="PF18693">
    <property type="entry name" value="TRAM_2"/>
    <property type="match status" value="1"/>
</dbReference>
<dbReference type="HAMAP" id="MF_01865">
    <property type="entry name" value="MTTase_RimO"/>
    <property type="match status" value="1"/>
</dbReference>
<keyword evidence="12" id="KW-0689">Ribosomal protein</keyword>
<dbReference type="Gene3D" id="2.40.50.140">
    <property type="entry name" value="Nucleic acid-binding proteins"/>
    <property type="match status" value="1"/>
</dbReference>
<dbReference type="AlphaFoldDB" id="A0A1G6GR68"/>
<comment type="similarity">
    <text evidence="8">Belongs to the methylthiotransferase family. RimO subfamily.</text>
</comment>
<dbReference type="PANTHER" id="PTHR43837:SF1">
    <property type="entry name" value="RIBOSOMAL PROTEIN US12 METHYLTHIOTRANSFERASE RIMO"/>
    <property type="match status" value="1"/>
</dbReference>
<evidence type="ECO:0000256" key="4">
    <source>
        <dbReference type="ARBA" id="ARBA00022691"/>
    </source>
</evidence>
<feature type="binding site" evidence="8">
    <location>
        <position position="54"/>
    </location>
    <ligand>
        <name>[4Fe-4S] cluster</name>
        <dbReference type="ChEBI" id="CHEBI:49883"/>
        <label>1</label>
    </ligand>
</feature>
<dbReference type="InterPro" id="IPR038135">
    <property type="entry name" value="Methylthiotransferase_N_sf"/>
</dbReference>
<feature type="domain" description="Radical SAM core" evidence="11">
    <location>
        <begin position="179"/>
        <end position="410"/>
    </location>
</feature>
<evidence type="ECO:0000259" key="11">
    <source>
        <dbReference type="PROSITE" id="PS51918"/>
    </source>
</evidence>
<comment type="cofactor">
    <cofactor evidence="8">
        <name>[4Fe-4S] cluster</name>
        <dbReference type="ChEBI" id="CHEBI:49883"/>
    </cofactor>
    <text evidence="8">Binds 2 [4Fe-4S] clusters. One cluster is coordinated with 3 cysteines and an exchangeable S-adenosyl-L-methionine.</text>
</comment>
<feature type="domain" description="MTTase N-terminal" evidence="10">
    <location>
        <begin position="9"/>
        <end position="124"/>
    </location>
</feature>
<name>A0A1G6GR68_9ACTN</name>
<evidence type="ECO:0000313" key="13">
    <source>
        <dbReference type="Proteomes" id="UP000199086"/>
    </source>
</evidence>
<dbReference type="SMART" id="SM00729">
    <property type="entry name" value="Elp3"/>
    <property type="match status" value="1"/>
</dbReference>
<dbReference type="Proteomes" id="UP000199086">
    <property type="component" value="Unassembled WGS sequence"/>
</dbReference>
<feature type="binding site" evidence="8">
    <location>
        <position position="200"/>
    </location>
    <ligand>
        <name>[4Fe-4S] cluster</name>
        <dbReference type="ChEBI" id="CHEBI:49883"/>
        <label>2</label>
        <note>4Fe-4S-S-AdoMet</note>
    </ligand>
</feature>
<dbReference type="PANTHER" id="PTHR43837">
    <property type="entry name" value="RIBOSOMAL PROTEIN S12 METHYLTHIOTRANSFERASE RIMO"/>
    <property type="match status" value="1"/>
</dbReference>
<dbReference type="FunFam" id="3.80.30.20:FF:000001">
    <property type="entry name" value="tRNA-2-methylthio-N(6)-dimethylallyladenosine synthase 2"/>
    <property type="match status" value="1"/>
</dbReference>
<keyword evidence="3 8" id="KW-0808">Transferase</keyword>
<dbReference type="SFLD" id="SFLDF00274">
    <property type="entry name" value="ribosomal_protein_S12_methylth"/>
    <property type="match status" value="1"/>
</dbReference>
<dbReference type="Pfam" id="PF00919">
    <property type="entry name" value="UPF0004"/>
    <property type="match status" value="1"/>
</dbReference>
<dbReference type="Gene3D" id="3.80.30.20">
    <property type="entry name" value="tm_1862 like domain"/>
    <property type="match status" value="1"/>
</dbReference>
<dbReference type="PROSITE" id="PS51918">
    <property type="entry name" value="RADICAL_SAM"/>
    <property type="match status" value="1"/>
</dbReference>
<dbReference type="InterPro" id="IPR023404">
    <property type="entry name" value="rSAM_horseshoe"/>
</dbReference>
<evidence type="ECO:0000256" key="3">
    <source>
        <dbReference type="ARBA" id="ARBA00022679"/>
    </source>
</evidence>
<proteinExistence type="inferred from homology"/>
<dbReference type="Gene3D" id="3.40.50.12160">
    <property type="entry name" value="Methylthiotransferase, N-terminal domain"/>
    <property type="match status" value="1"/>
</dbReference>
<dbReference type="GO" id="GO:0035599">
    <property type="term" value="F:aspartic acid methylthiotransferase activity"/>
    <property type="evidence" value="ECO:0007669"/>
    <property type="project" value="TreeGrafter"/>
</dbReference>
<dbReference type="InterPro" id="IPR007197">
    <property type="entry name" value="rSAM"/>
</dbReference>
<dbReference type="GO" id="GO:0035600">
    <property type="term" value="P:tRNA methylthiolation"/>
    <property type="evidence" value="ECO:0007669"/>
    <property type="project" value="UniProtKB-ARBA"/>
</dbReference>
<dbReference type="Pfam" id="PF04055">
    <property type="entry name" value="Radical_SAM"/>
    <property type="match status" value="1"/>
</dbReference>
<evidence type="ECO:0000256" key="8">
    <source>
        <dbReference type="HAMAP-Rule" id="MF_01865"/>
    </source>
</evidence>
<sequence length="487" mass="52079">MSGDSSDLLSVHLVSLGCARNDVDSEELAGRLAAGGFRLVDDADGADAVMVNTCGFITQAKQESVDVLLEAAELKADGRTQAVVAVGCMAERYGADLAAELPEADILGFDDYDDIAARLQGILGGVHPTPHVPRDRRELLPITPVERQAAASGIIVPGVTRAGEGPVPASGPRTFQRRLSGAPSAPLKIASGCDRRCAFCAIPSFRGSYVSRTLDDVVAEARWLATQGVKEAFLVSENTSSYGKDLAPGQDLEALLRALSGIEELPWVRVSYLQPAEIRPGLIRTMGSLDGVVDYFDLSFQHAAPDVLRRMRRFGDPESFLGLVEQVREVAPQAGIRANVIAGFPGETERDVEILADFLREARLDVCGVFAYSDEDGTEGVDLDGHVSEDEIEDRRAMLADLAMEVMEGRAADRVGEEVVVLLEQRDEDDGTWIGRAAHQGPEVDGITLLDLSADPDLSLAVGTFVRARVTDSAGIDLEATPIEVLS</sequence>
<evidence type="ECO:0000256" key="6">
    <source>
        <dbReference type="ARBA" id="ARBA00023004"/>
    </source>
</evidence>
<dbReference type="EC" id="2.8.4.4" evidence="8"/>
<dbReference type="InterPro" id="IPR002792">
    <property type="entry name" value="TRAM_dom"/>
</dbReference>
<dbReference type="PROSITE" id="PS01278">
    <property type="entry name" value="MTTASE_RADICAL"/>
    <property type="match status" value="1"/>
</dbReference>
<dbReference type="InterPro" id="IPR005840">
    <property type="entry name" value="Ribosomal_uS12_MeSTrfase_RimO"/>
</dbReference>
<evidence type="ECO:0000259" key="9">
    <source>
        <dbReference type="PROSITE" id="PS50926"/>
    </source>
</evidence>
<feature type="binding site" evidence="8">
    <location>
        <position position="197"/>
    </location>
    <ligand>
        <name>[4Fe-4S] cluster</name>
        <dbReference type="ChEBI" id="CHEBI:49883"/>
        <label>2</label>
        <note>4Fe-4S-S-AdoMet</note>
    </ligand>
</feature>
<dbReference type="CDD" id="cd01335">
    <property type="entry name" value="Radical_SAM"/>
    <property type="match status" value="1"/>
</dbReference>
<keyword evidence="12" id="KW-0687">Ribonucleoprotein</keyword>
<dbReference type="InterPro" id="IPR005839">
    <property type="entry name" value="Methylthiotransferase"/>
</dbReference>
<comment type="subcellular location">
    <subcellularLocation>
        <location evidence="8">Cytoplasm</location>
    </subcellularLocation>
</comment>
<dbReference type="SFLD" id="SFLDG01082">
    <property type="entry name" value="B12-binding_domain_containing"/>
    <property type="match status" value="1"/>
</dbReference>
<evidence type="ECO:0000256" key="7">
    <source>
        <dbReference type="ARBA" id="ARBA00023014"/>
    </source>
</evidence>
<dbReference type="PROSITE" id="PS51449">
    <property type="entry name" value="MTTASE_N"/>
    <property type="match status" value="1"/>
</dbReference>
<dbReference type="SFLD" id="SFLDG01061">
    <property type="entry name" value="methylthiotransferase"/>
    <property type="match status" value="1"/>
</dbReference>
<dbReference type="NCBIfam" id="TIGR01125">
    <property type="entry name" value="30S ribosomal protein S12 methylthiotransferase RimO"/>
    <property type="match status" value="1"/>
</dbReference>
<dbReference type="InterPro" id="IPR013848">
    <property type="entry name" value="Methylthiotransferase_N"/>
</dbReference>
<dbReference type="InterPro" id="IPR058240">
    <property type="entry name" value="rSAM_sf"/>
</dbReference>